<keyword evidence="6 8" id="KW-0472">Membrane</keyword>
<dbReference type="Gene3D" id="1.20.1560.10">
    <property type="entry name" value="ABC transporter type 1, transmembrane domain"/>
    <property type="match status" value="1"/>
</dbReference>
<dbReference type="GO" id="GO:0005524">
    <property type="term" value="F:ATP binding"/>
    <property type="evidence" value="ECO:0007669"/>
    <property type="project" value="UniProtKB-KW"/>
</dbReference>
<feature type="transmembrane region" description="Helical" evidence="8">
    <location>
        <begin position="147"/>
        <end position="167"/>
    </location>
</feature>
<proteinExistence type="predicted"/>
<dbReference type="CDD" id="cd18564">
    <property type="entry name" value="ABC_6TM_exporter_like"/>
    <property type="match status" value="1"/>
</dbReference>
<evidence type="ECO:0000256" key="4">
    <source>
        <dbReference type="ARBA" id="ARBA00022840"/>
    </source>
</evidence>
<feature type="transmembrane region" description="Helical" evidence="8">
    <location>
        <begin position="253"/>
        <end position="276"/>
    </location>
</feature>
<keyword evidence="2 8" id="KW-0812">Transmembrane</keyword>
<name>A0ABT9QNT0_9ACTN</name>
<dbReference type="PANTHER" id="PTHR43394">
    <property type="entry name" value="ATP-DEPENDENT PERMEASE MDL1, MITOCHONDRIAL"/>
    <property type="match status" value="1"/>
</dbReference>
<evidence type="ECO:0000259" key="10">
    <source>
        <dbReference type="PROSITE" id="PS50929"/>
    </source>
</evidence>
<evidence type="ECO:0000256" key="8">
    <source>
        <dbReference type="SAM" id="Phobius"/>
    </source>
</evidence>
<feature type="domain" description="ABC transporter" evidence="9">
    <location>
        <begin position="349"/>
        <end position="581"/>
    </location>
</feature>
<dbReference type="Pfam" id="PF00664">
    <property type="entry name" value="ABC_membrane"/>
    <property type="match status" value="1"/>
</dbReference>
<keyword evidence="3" id="KW-0547">Nucleotide-binding</keyword>
<dbReference type="PROSITE" id="PS00211">
    <property type="entry name" value="ABC_TRANSPORTER_1"/>
    <property type="match status" value="1"/>
</dbReference>
<feature type="domain" description="ABC transmembrane type-1" evidence="10">
    <location>
        <begin position="32"/>
        <end position="314"/>
    </location>
</feature>
<keyword evidence="5 8" id="KW-1133">Transmembrane helix</keyword>
<feature type="transmembrane region" description="Helical" evidence="8">
    <location>
        <begin position="173"/>
        <end position="191"/>
    </location>
</feature>
<dbReference type="PANTHER" id="PTHR43394:SF1">
    <property type="entry name" value="ATP-BINDING CASSETTE SUB-FAMILY B MEMBER 10, MITOCHONDRIAL"/>
    <property type="match status" value="1"/>
</dbReference>
<reference evidence="11 12" key="1">
    <citation type="submission" date="2023-07" db="EMBL/GenBank/DDBJ databases">
        <title>Sequencing the genomes of 1000 actinobacteria strains.</title>
        <authorList>
            <person name="Klenk H.-P."/>
        </authorList>
    </citation>
    <scope>NUCLEOTIDE SEQUENCE [LARGE SCALE GENOMIC DNA]</scope>
    <source>
        <strain evidence="11 12">DSM 46740</strain>
    </source>
</reference>
<dbReference type="InterPro" id="IPR027417">
    <property type="entry name" value="P-loop_NTPase"/>
</dbReference>
<feature type="transmembrane region" description="Helical" evidence="8">
    <location>
        <begin position="30"/>
        <end position="55"/>
    </location>
</feature>
<accession>A0ABT9QNT0</accession>
<keyword evidence="12" id="KW-1185">Reference proteome</keyword>
<feature type="transmembrane region" description="Helical" evidence="8">
    <location>
        <begin position="67"/>
        <end position="92"/>
    </location>
</feature>
<evidence type="ECO:0000259" key="9">
    <source>
        <dbReference type="PROSITE" id="PS50893"/>
    </source>
</evidence>
<dbReference type="PROSITE" id="PS50893">
    <property type="entry name" value="ABC_TRANSPORTER_2"/>
    <property type="match status" value="1"/>
</dbReference>
<protein>
    <submittedName>
        <fullName evidence="11">ATP-binding cassette subfamily B protein</fullName>
    </submittedName>
</protein>
<dbReference type="InterPro" id="IPR039421">
    <property type="entry name" value="Type_1_exporter"/>
</dbReference>
<dbReference type="Proteomes" id="UP001225356">
    <property type="component" value="Unassembled WGS sequence"/>
</dbReference>
<dbReference type="InterPro" id="IPR003439">
    <property type="entry name" value="ABC_transporter-like_ATP-bd"/>
</dbReference>
<organism evidence="11 12">
    <name type="scientific">Streptosporangium lutulentum</name>
    <dbReference type="NCBI Taxonomy" id="1461250"/>
    <lineage>
        <taxon>Bacteria</taxon>
        <taxon>Bacillati</taxon>
        <taxon>Actinomycetota</taxon>
        <taxon>Actinomycetes</taxon>
        <taxon>Streptosporangiales</taxon>
        <taxon>Streptosporangiaceae</taxon>
        <taxon>Streptosporangium</taxon>
    </lineage>
</organism>
<feature type="transmembrane region" description="Helical" evidence="8">
    <location>
        <begin position="282"/>
        <end position="299"/>
    </location>
</feature>
<dbReference type="Gene3D" id="3.40.50.300">
    <property type="entry name" value="P-loop containing nucleotide triphosphate hydrolases"/>
    <property type="match status" value="1"/>
</dbReference>
<dbReference type="SUPFAM" id="SSF52540">
    <property type="entry name" value="P-loop containing nucleoside triphosphate hydrolases"/>
    <property type="match status" value="1"/>
</dbReference>
<dbReference type="RefSeq" id="WP_307565729.1">
    <property type="nucleotide sequence ID" value="NZ_JAUSQU010000001.1"/>
</dbReference>
<comment type="caution">
    <text evidence="11">The sequence shown here is derived from an EMBL/GenBank/DDBJ whole genome shotgun (WGS) entry which is preliminary data.</text>
</comment>
<evidence type="ECO:0000256" key="3">
    <source>
        <dbReference type="ARBA" id="ARBA00022741"/>
    </source>
</evidence>
<dbReference type="PROSITE" id="PS50929">
    <property type="entry name" value="ABC_TM1F"/>
    <property type="match status" value="1"/>
</dbReference>
<dbReference type="SUPFAM" id="SSF90123">
    <property type="entry name" value="ABC transporter transmembrane region"/>
    <property type="match status" value="1"/>
</dbReference>
<gene>
    <name evidence="11" type="ORF">J2853_007643</name>
</gene>
<feature type="region of interest" description="Disordered" evidence="7">
    <location>
        <begin position="559"/>
        <end position="581"/>
    </location>
</feature>
<evidence type="ECO:0000313" key="11">
    <source>
        <dbReference type="EMBL" id="MDP9848432.1"/>
    </source>
</evidence>
<evidence type="ECO:0000256" key="7">
    <source>
        <dbReference type="SAM" id="MobiDB-lite"/>
    </source>
</evidence>
<comment type="subcellular location">
    <subcellularLocation>
        <location evidence="1">Cell membrane</location>
        <topology evidence="1">Multi-pass membrane protein</topology>
    </subcellularLocation>
</comment>
<sequence length="581" mass="63485">MVQPPPVAPAVSVRKTFRQFWPYTGGVRRFFVVGVLFALVAAVCEVASIALFGFITDEVLSRQSLEAFWVPALAWLGLAVVAGLASFVGAYATAVGGERFLLGLRDNVFAHLQTLTPDFFDNRRLGDLMARLTDDIEAIEELVGSGLVRLFMTVASVVFFAGAAFYIRWDLALVTFVMVPAFLLVSKFFAAKFRSAAARERLSNGTMNSVIEESLANQTLVQAYNRQKAEAERLHDEGGTWLQANVAQARLSALYGPVAQVLQTICLLVILGVGAWEIVEGRLTIGGLLAFAAYVAYLYPAVQNLGQIALTVSEAAAGSDRVVEILRIRPTVTDRDAAAQPETRGRGRVEFADVGFTYPNRSRPTLRNLSFRADPGELIVCTGPSGAGKSTLAKLLLRFYDPDTGHILLDGVDIRDMSRKTLRENITILQQESLLFSGTVRDNIAYGRPEADMDDIVQAAIMADVHDFIGTLPQQYDTPLGQRGRLVSGGQRQRIAFARAILRDSPVLVLDEPMTGLDSPTAARIMEPLKRLMSGRTTILITHDLRLIPETARTIVLGPAQDPEPIRIEPVKPHGTPSHRV</sequence>
<evidence type="ECO:0000256" key="6">
    <source>
        <dbReference type="ARBA" id="ARBA00023136"/>
    </source>
</evidence>
<evidence type="ECO:0000256" key="5">
    <source>
        <dbReference type="ARBA" id="ARBA00022989"/>
    </source>
</evidence>
<dbReference type="InterPro" id="IPR003593">
    <property type="entry name" value="AAA+_ATPase"/>
</dbReference>
<dbReference type="Pfam" id="PF00005">
    <property type="entry name" value="ABC_tran"/>
    <property type="match status" value="1"/>
</dbReference>
<keyword evidence="4 11" id="KW-0067">ATP-binding</keyword>
<evidence type="ECO:0000313" key="12">
    <source>
        <dbReference type="Proteomes" id="UP001225356"/>
    </source>
</evidence>
<dbReference type="InterPro" id="IPR017871">
    <property type="entry name" value="ABC_transporter-like_CS"/>
</dbReference>
<evidence type="ECO:0000256" key="1">
    <source>
        <dbReference type="ARBA" id="ARBA00004651"/>
    </source>
</evidence>
<dbReference type="EMBL" id="JAUSQU010000001">
    <property type="protein sequence ID" value="MDP9848432.1"/>
    <property type="molecule type" value="Genomic_DNA"/>
</dbReference>
<evidence type="ECO:0000256" key="2">
    <source>
        <dbReference type="ARBA" id="ARBA00022692"/>
    </source>
</evidence>
<dbReference type="InterPro" id="IPR036640">
    <property type="entry name" value="ABC1_TM_sf"/>
</dbReference>
<dbReference type="InterPro" id="IPR011527">
    <property type="entry name" value="ABC1_TM_dom"/>
</dbReference>
<dbReference type="SMART" id="SM00382">
    <property type="entry name" value="AAA"/>
    <property type="match status" value="1"/>
</dbReference>